<comment type="caution">
    <text evidence="1">The sequence shown here is derived from an EMBL/GenBank/DDBJ whole genome shotgun (WGS) entry which is preliminary data.</text>
</comment>
<accession>X0V4I7</accession>
<proteinExistence type="predicted"/>
<dbReference type="AlphaFoldDB" id="X0V4I7"/>
<dbReference type="EMBL" id="BARS01013310">
    <property type="protein sequence ID" value="GAF95550.1"/>
    <property type="molecule type" value="Genomic_DNA"/>
</dbReference>
<sequence length="139" mass="15499">MFVARCVRLLTIMAGLCIAFVPSVHGAEGPWTPEKVAEATRLNDIVFFKESITREHIRGPREWFMWGEALSGKVDGFDSASSSLPSAEAARSGKLGLRLDLTIQGENPAWRLSIWPEVTPPVAYMARTKHFFDAYAYQP</sequence>
<name>X0V4I7_9ZZZZ</name>
<reference evidence="1" key="1">
    <citation type="journal article" date="2014" name="Front. Microbiol.">
        <title>High frequency of phylogenetically diverse reductive dehalogenase-homologous genes in deep subseafloor sedimentary metagenomes.</title>
        <authorList>
            <person name="Kawai M."/>
            <person name="Futagami T."/>
            <person name="Toyoda A."/>
            <person name="Takaki Y."/>
            <person name="Nishi S."/>
            <person name="Hori S."/>
            <person name="Arai W."/>
            <person name="Tsubouchi T."/>
            <person name="Morono Y."/>
            <person name="Uchiyama I."/>
            <person name="Ito T."/>
            <person name="Fujiyama A."/>
            <person name="Inagaki F."/>
            <person name="Takami H."/>
        </authorList>
    </citation>
    <scope>NUCLEOTIDE SEQUENCE</scope>
    <source>
        <strain evidence="1">Expedition CK06-06</strain>
    </source>
</reference>
<organism evidence="1">
    <name type="scientific">marine sediment metagenome</name>
    <dbReference type="NCBI Taxonomy" id="412755"/>
    <lineage>
        <taxon>unclassified sequences</taxon>
        <taxon>metagenomes</taxon>
        <taxon>ecological metagenomes</taxon>
    </lineage>
</organism>
<evidence type="ECO:0000313" key="1">
    <source>
        <dbReference type="EMBL" id="GAF95550.1"/>
    </source>
</evidence>
<feature type="non-terminal residue" evidence="1">
    <location>
        <position position="139"/>
    </location>
</feature>
<protein>
    <submittedName>
        <fullName evidence="1">Uncharacterized protein</fullName>
    </submittedName>
</protein>
<gene>
    <name evidence="1" type="ORF">S01H1_23197</name>
</gene>